<dbReference type="EMBL" id="CCDI010000002">
    <property type="protein sequence ID" value="CDQ23874.1"/>
    <property type="molecule type" value="Genomic_DNA"/>
</dbReference>
<dbReference type="PANTHER" id="PTHR43199:SF1">
    <property type="entry name" value="GLUTATHIONE HYDROLASE PROENZYME"/>
    <property type="match status" value="1"/>
</dbReference>
<keyword evidence="5" id="KW-0812">Transmembrane</keyword>
<sequence length="615" mass="68192">MNHLKVTYILAGIIFVGLVAWNVYFEEEFDQFREPYTVEDRETTVEVDTSSEEEGFVYGVSAVHPLAVEAGMKVLNQGGNAAEAAIAVSFVLNVVEPYGSGIGGGGQMIVHEPDKGAMTYDYREAAPVSGARPQRGIAVPGFVKGMEEIYADYGGEMKWSELLEDAVKHSEEGVKVGRIFNEQLQNSMRFIQSGNKDPDVYQMFYPDDRPLQINDTLVQKDLAETLKKLQQEGPEAFYEGEIADSLTSQIGFEPGDLAAYEVGKRPAPKGEFNGQTLYAGSSPTSGIIVIQALKMLENLDENLDDVLEEEYALPDGGWPSFLEGNLPQSMEEIVNNPQYKDIYIHLVNKIINRVYTDRVYTLGDPEFEEVDQERLTSTAYTDQLFKEEFSAGGKSLTSADDMYTAPGEKADHRNTTHFVVVDKDGMMASTTNSLGKFFGSGLYVDGFFLNHQMNNFDNAEDSMNAYEPGKRPRSFVSPMIFEKDGKAVLGIGSPGGKRIPAMLIQTLIQYEYGRNQDTGEPLTLQGAIRRNRFYTEDNVVHVENLLEQGPMARLREIKGYSVIEHDSPVFYGGVQGLGIRTNGEMLQMYGGGDPRRLGTWQIGNQNGMDDVSTAE</sequence>
<dbReference type="PRINTS" id="PR01210">
    <property type="entry name" value="GGTRANSPTASE"/>
</dbReference>
<dbReference type="InterPro" id="IPR051792">
    <property type="entry name" value="GGT_bact"/>
</dbReference>
<keyword evidence="5" id="KW-1133">Transmembrane helix</keyword>
<keyword evidence="5" id="KW-0472">Membrane</keyword>
<dbReference type="AlphaFoldDB" id="A0A024P490"/>
<keyword evidence="2" id="KW-0808">Transferase</keyword>
<proteinExistence type="inferred from homology"/>
<evidence type="ECO:0000313" key="7">
    <source>
        <dbReference type="Proteomes" id="UP000028868"/>
    </source>
</evidence>
<dbReference type="Pfam" id="PF01019">
    <property type="entry name" value="G_glu_transpept"/>
    <property type="match status" value="1"/>
</dbReference>
<evidence type="ECO:0000256" key="4">
    <source>
        <dbReference type="ARBA" id="ARBA00023145"/>
    </source>
</evidence>
<dbReference type="GO" id="GO:0016740">
    <property type="term" value="F:transferase activity"/>
    <property type="evidence" value="ECO:0007669"/>
    <property type="project" value="UniProtKB-KW"/>
</dbReference>
<comment type="similarity">
    <text evidence="1">Belongs to the gamma-glutamyltransferase family.</text>
</comment>
<evidence type="ECO:0000313" key="6">
    <source>
        <dbReference type="EMBL" id="CDQ23874.1"/>
    </source>
</evidence>
<dbReference type="Gene3D" id="1.10.246.130">
    <property type="match status" value="1"/>
</dbReference>
<dbReference type="Proteomes" id="UP000028868">
    <property type="component" value="Unassembled WGS sequence"/>
</dbReference>
<keyword evidence="4" id="KW-0865">Zymogen</keyword>
<dbReference type="MEROPS" id="T03.023"/>
<name>A0A024P490_9BACI</name>
<feature type="transmembrane region" description="Helical" evidence="5">
    <location>
        <begin position="6"/>
        <end position="25"/>
    </location>
</feature>
<organism evidence="6 7">
    <name type="scientific">Halobacillus karajensis</name>
    <dbReference type="NCBI Taxonomy" id="195088"/>
    <lineage>
        <taxon>Bacteria</taxon>
        <taxon>Bacillati</taxon>
        <taxon>Bacillota</taxon>
        <taxon>Bacilli</taxon>
        <taxon>Bacillales</taxon>
        <taxon>Bacillaceae</taxon>
        <taxon>Halobacillus</taxon>
    </lineage>
</organism>
<dbReference type="Gene3D" id="3.60.20.40">
    <property type="match status" value="1"/>
</dbReference>
<dbReference type="InterPro" id="IPR043138">
    <property type="entry name" value="GGT_lsub"/>
</dbReference>
<dbReference type="InterPro" id="IPR029055">
    <property type="entry name" value="Ntn_hydrolases_N"/>
</dbReference>
<evidence type="ECO:0000256" key="2">
    <source>
        <dbReference type="ARBA" id="ARBA00022679"/>
    </source>
</evidence>
<comment type="caution">
    <text evidence="6">The sequence shown here is derived from an EMBL/GenBank/DDBJ whole genome shotgun (WGS) entry which is preliminary data.</text>
</comment>
<reference evidence="6 7" key="2">
    <citation type="submission" date="2014-05" db="EMBL/GenBank/DDBJ databases">
        <title>Draft genome sequence of Halobacillus karajensis HK-03.</title>
        <authorList>
            <person name="Khelaifia S."/>
            <person name="Croce O."/>
            <person name="Lagier J.C."/>
            <person name="Raoult D."/>
        </authorList>
    </citation>
    <scope>NUCLEOTIDE SEQUENCE [LARGE SCALE GENOMIC DNA]</scope>
    <source>
        <strain evidence="6 7">HD-03</strain>
    </source>
</reference>
<reference evidence="7" key="1">
    <citation type="submission" date="2014-03" db="EMBL/GenBank/DDBJ databases">
        <authorList>
            <person name="Urmite Genomes U."/>
        </authorList>
    </citation>
    <scope>NUCLEOTIDE SEQUENCE [LARGE SCALE GENOMIC DNA]</scope>
    <source>
        <strain evidence="7">HD-03</strain>
    </source>
</reference>
<keyword evidence="7" id="KW-1185">Reference proteome</keyword>
<dbReference type="SUPFAM" id="SSF56235">
    <property type="entry name" value="N-terminal nucleophile aminohydrolases (Ntn hydrolases)"/>
    <property type="match status" value="1"/>
</dbReference>
<dbReference type="GO" id="GO:0016787">
    <property type="term" value="F:hydrolase activity"/>
    <property type="evidence" value="ECO:0007669"/>
    <property type="project" value="UniProtKB-KW"/>
</dbReference>
<dbReference type="InterPro" id="IPR043137">
    <property type="entry name" value="GGT_ssub_C"/>
</dbReference>
<evidence type="ECO:0000256" key="3">
    <source>
        <dbReference type="ARBA" id="ARBA00022801"/>
    </source>
</evidence>
<dbReference type="PANTHER" id="PTHR43199">
    <property type="entry name" value="GLUTATHIONE HYDROLASE"/>
    <property type="match status" value="1"/>
</dbReference>
<evidence type="ECO:0000256" key="5">
    <source>
        <dbReference type="SAM" id="Phobius"/>
    </source>
</evidence>
<protein>
    <submittedName>
        <fullName evidence="6">Capsule biosynthesis protein CapD</fullName>
    </submittedName>
</protein>
<accession>A0A024P490</accession>
<evidence type="ECO:0000256" key="1">
    <source>
        <dbReference type="ARBA" id="ARBA00009381"/>
    </source>
</evidence>
<dbReference type="RefSeq" id="WP_051744119.1">
    <property type="nucleotide sequence ID" value="NZ_CCDH010000003.1"/>
</dbReference>
<keyword evidence="3" id="KW-0378">Hydrolase</keyword>
<gene>
    <name evidence="6" type="primary">capD</name>
    <name evidence="6" type="ORF">BN983_02127</name>
</gene>